<comment type="similarity">
    <text evidence="2">Belongs to the oxygen-dependent FAD-linked oxidoreductase family.</text>
</comment>
<dbReference type="Pfam" id="PF01565">
    <property type="entry name" value="FAD_binding_4"/>
    <property type="match status" value="1"/>
</dbReference>
<dbReference type="InterPro" id="IPR016166">
    <property type="entry name" value="FAD-bd_PCMH"/>
</dbReference>
<dbReference type="InterPro" id="IPR036318">
    <property type="entry name" value="FAD-bd_PCMH-like_sf"/>
</dbReference>
<dbReference type="GO" id="GO:0071949">
    <property type="term" value="F:FAD binding"/>
    <property type="evidence" value="ECO:0007669"/>
    <property type="project" value="InterPro"/>
</dbReference>
<dbReference type="InterPro" id="IPR016169">
    <property type="entry name" value="FAD-bd_PCMH_sub2"/>
</dbReference>
<evidence type="ECO:0000256" key="2">
    <source>
        <dbReference type="ARBA" id="ARBA00005466"/>
    </source>
</evidence>
<organism evidence="7 8">
    <name type="scientific">Streptomyces viridochromogenes</name>
    <dbReference type="NCBI Taxonomy" id="1938"/>
    <lineage>
        <taxon>Bacteria</taxon>
        <taxon>Bacillati</taxon>
        <taxon>Actinomycetota</taxon>
        <taxon>Actinomycetes</taxon>
        <taxon>Kitasatosporales</taxon>
        <taxon>Streptomycetaceae</taxon>
        <taxon>Streptomyces</taxon>
    </lineage>
</organism>
<evidence type="ECO:0000256" key="4">
    <source>
        <dbReference type="ARBA" id="ARBA00022827"/>
    </source>
</evidence>
<reference evidence="7 8" key="1">
    <citation type="submission" date="2015-06" db="EMBL/GenBank/DDBJ databases">
        <authorList>
            <person name="Ju K.-S."/>
            <person name="Doroghazi J.R."/>
            <person name="Metcalf W.W."/>
        </authorList>
    </citation>
    <scope>NUCLEOTIDE SEQUENCE [LARGE SCALE GENOMIC DNA]</scope>
    <source>
        <strain evidence="7 8">NRRL 3414</strain>
    </source>
</reference>
<name>A0A0J7ZCT0_STRVR</name>
<protein>
    <submittedName>
        <fullName evidence="7">FAD-linked oxidase</fullName>
    </submittedName>
</protein>
<dbReference type="InterPro" id="IPR050416">
    <property type="entry name" value="FAD-linked_Oxidoreductase"/>
</dbReference>
<comment type="cofactor">
    <cofactor evidence="1">
        <name>FAD</name>
        <dbReference type="ChEBI" id="CHEBI:57692"/>
    </cofactor>
</comment>
<comment type="caution">
    <text evidence="7">The sequence shown here is derived from an EMBL/GenBank/DDBJ whole genome shotgun (WGS) entry which is preliminary data.</text>
</comment>
<evidence type="ECO:0000259" key="6">
    <source>
        <dbReference type="PROSITE" id="PS51387"/>
    </source>
</evidence>
<evidence type="ECO:0000256" key="3">
    <source>
        <dbReference type="ARBA" id="ARBA00022630"/>
    </source>
</evidence>
<dbReference type="InterPro" id="IPR012951">
    <property type="entry name" value="BBE"/>
</dbReference>
<keyword evidence="4" id="KW-0274">FAD</keyword>
<dbReference type="AlphaFoldDB" id="A0A0J7ZCT0"/>
<dbReference type="SUPFAM" id="SSF56176">
    <property type="entry name" value="FAD-binding/transporter-associated domain-like"/>
    <property type="match status" value="1"/>
</dbReference>
<accession>A0A0J7ZCT0</accession>
<dbReference type="PROSITE" id="PS51387">
    <property type="entry name" value="FAD_PCMH"/>
    <property type="match status" value="1"/>
</dbReference>
<dbReference type="Pfam" id="PF08031">
    <property type="entry name" value="BBE"/>
    <property type="match status" value="1"/>
</dbReference>
<dbReference type="Gene3D" id="3.40.462.20">
    <property type="match status" value="1"/>
</dbReference>
<dbReference type="PATRIC" id="fig|1938.3.peg.2573"/>
<keyword evidence="3" id="KW-0285">Flavoprotein</keyword>
<proteinExistence type="inferred from homology"/>
<dbReference type="GO" id="GO:0016491">
    <property type="term" value="F:oxidoreductase activity"/>
    <property type="evidence" value="ECO:0007669"/>
    <property type="project" value="UniProtKB-KW"/>
</dbReference>
<evidence type="ECO:0000313" key="8">
    <source>
        <dbReference type="Proteomes" id="UP000037432"/>
    </source>
</evidence>
<dbReference type="Proteomes" id="UP000037432">
    <property type="component" value="Unassembled WGS sequence"/>
</dbReference>
<dbReference type="PANTHER" id="PTHR42973:SF39">
    <property type="entry name" value="FAD-BINDING PCMH-TYPE DOMAIN-CONTAINING PROTEIN"/>
    <property type="match status" value="1"/>
</dbReference>
<gene>
    <name evidence="7" type="ORF">ACM01_20520</name>
</gene>
<dbReference type="InterPro" id="IPR006094">
    <property type="entry name" value="Oxid_FAD_bind_N"/>
</dbReference>
<dbReference type="Gene3D" id="3.30.465.10">
    <property type="match status" value="1"/>
</dbReference>
<dbReference type="EMBL" id="LFNT01000023">
    <property type="protein sequence ID" value="KMS72998.1"/>
    <property type="molecule type" value="Genomic_DNA"/>
</dbReference>
<evidence type="ECO:0000256" key="5">
    <source>
        <dbReference type="ARBA" id="ARBA00023002"/>
    </source>
</evidence>
<sequence>MRGYNRRFIGAPESVVVVHDTGQVVDVVAAAVRDGRRIAVRSGGHCAEGLVDDPAVQVVVDLSRLDAVYYDPRMRAFAAEAGVTLGRLYEVLDLGWGVTLPGGTCPEVGLGGHVTGGGNGVLSRLYGHISDHLFAVEVVVVDEDGTARSVIATREEDDPHRDLWWAHTGGGGGNFGVVTRFWFRDPDAEGDDPAALLPRRPTRYVAAQVGWEWSKFDEESFSLFLRNFMGWCERNSAPGTATAALHGEIAVLQQSAGTMILMGRLDPSLPGSEEVLEAYLSEVTAGLPEPSFTVRQDEPWLYKVVNVPDAAEAFGLESSKLRTKIKAAYLRRPLRDEQLKTVFRCLTDGSYGHPASGIMITTWGGRMNVPDPSDTALPQRDSVMQMSVVTSWNDPAEDDKHLAWIRAFYADLFAGTGGVPVSDEWTDGSYINWPDPDLADPALNTSGVPWSTLYYGDNYARLQRIKAHWDPRNVFSHALSIERP</sequence>
<evidence type="ECO:0000256" key="1">
    <source>
        <dbReference type="ARBA" id="ARBA00001974"/>
    </source>
</evidence>
<keyword evidence="5" id="KW-0560">Oxidoreductase</keyword>
<feature type="domain" description="FAD-binding PCMH-type" evidence="6">
    <location>
        <begin position="8"/>
        <end position="188"/>
    </location>
</feature>
<evidence type="ECO:0000313" key="7">
    <source>
        <dbReference type="EMBL" id="KMS72998.1"/>
    </source>
</evidence>
<dbReference type="PANTHER" id="PTHR42973">
    <property type="entry name" value="BINDING OXIDOREDUCTASE, PUTATIVE (AFU_ORTHOLOGUE AFUA_1G17690)-RELATED"/>
    <property type="match status" value="1"/>
</dbReference>